<feature type="transmembrane region" description="Helical" evidence="1">
    <location>
        <begin position="271"/>
        <end position="291"/>
    </location>
</feature>
<dbReference type="InterPro" id="IPR050879">
    <property type="entry name" value="Acyltransferase_3"/>
</dbReference>
<protein>
    <submittedName>
        <fullName evidence="3">Peptidoglycan/LPS O-acetylase OafA/YrhL, contains acyltransferase and SGNH-hydrolase domains</fullName>
    </submittedName>
</protein>
<reference evidence="3 4" key="1">
    <citation type="submission" date="2016-10" db="EMBL/GenBank/DDBJ databases">
        <authorList>
            <person name="de Groot N.N."/>
        </authorList>
    </citation>
    <scope>NUCLEOTIDE SEQUENCE [LARGE SCALE GENOMIC DNA]</scope>
    <source>
        <strain evidence="3 4">DSM 22489</strain>
    </source>
</reference>
<evidence type="ECO:0000313" key="3">
    <source>
        <dbReference type="EMBL" id="SEG02760.1"/>
    </source>
</evidence>
<dbReference type="GO" id="GO:0016787">
    <property type="term" value="F:hydrolase activity"/>
    <property type="evidence" value="ECO:0007669"/>
    <property type="project" value="UniProtKB-KW"/>
</dbReference>
<dbReference type="GO" id="GO:0016020">
    <property type="term" value="C:membrane"/>
    <property type="evidence" value="ECO:0007669"/>
    <property type="project" value="TreeGrafter"/>
</dbReference>
<keyword evidence="1" id="KW-0812">Transmembrane</keyword>
<organism evidence="3 4">
    <name type="scientific">Bryocella elongata</name>
    <dbReference type="NCBI Taxonomy" id="863522"/>
    <lineage>
        <taxon>Bacteria</taxon>
        <taxon>Pseudomonadati</taxon>
        <taxon>Acidobacteriota</taxon>
        <taxon>Terriglobia</taxon>
        <taxon>Terriglobales</taxon>
        <taxon>Acidobacteriaceae</taxon>
        <taxon>Bryocella</taxon>
    </lineage>
</organism>
<proteinExistence type="predicted"/>
<evidence type="ECO:0000259" key="2">
    <source>
        <dbReference type="Pfam" id="PF01757"/>
    </source>
</evidence>
<dbReference type="InterPro" id="IPR002656">
    <property type="entry name" value="Acyl_transf_3_dom"/>
</dbReference>
<dbReference type="GO" id="GO:0009103">
    <property type="term" value="P:lipopolysaccharide biosynthetic process"/>
    <property type="evidence" value="ECO:0007669"/>
    <property type="project" value="TreeGrafter"/>
</dbReference>
<keyword evidence="1" id="KW-0472">Membrane</keyword>
<dbReference type="PANTHER" id="PTHR23028">
    <property type="entry name" value="ACETYLTRANSFERASE"/>
    <property type="match status" value="1"/>
</dbReference>
<keyword evidence="1" id="KW-1133">Transmembrane helix</keyword>
<dbReference type="OrthoDB" id="9796461at2"/>
<keyword evidence="3" id="KW-0808">Transferase</keyword>
<feature type="transmembrane region" description="Helical" evidence="1">
    <location>
        <begin position="241"/>
        <end position="259"/>
    </location>
</feature>
<dbReference type="PANTHER" id="PTHR23028:SF53">
    <property type="entry name" value="ACYL_TRANSF_3 DOMAIN-CONTAINING PROTEIN"/>
    <property type="match status" value="1"/>
</dbReference>
<feature type="domain" description="Acyltransferase 3" evidence="2">
    <location>
        <begin position="18"/>
        <end position="359"/>
    </location>
</feature>
<dbReference type="Proteomes" id="UP000236728">
    <property type="component" value="Unassembled WGS sequence"/>
</dbReference>
<name>A0A1H5WU42_9BACT</name>
<feature type="transmembrane region" description="Helical" evidence="1">
    <location>
        <begin position="97"/>
        <end position="116"/>
    </location>
</feature>
<feature type="transmembrane region" description="Helical" evidence="1">
    <location>
        <begin position="303"/>
        <end position="322"/>
    </location>
</feature>
<evidence type="ECO:0000256" key="1">
    <source>
        <dbReference type="SAM" id="Phobius"/>
    </source>
</evidence>
<dbReference type="GO" id="GO:0016747">
    <property type="term" value="F:acyltransferase activity, transferring groups other than amino-acyl groups"/>
    <property type="evidence" value="ECO:0007669"/>
    <property type="project" value="InterPro"/>
</dbReference>
<dbReference type="RefSeq" id="WP_103932627.1">
    <property type="nucleotide sequence ID" value="NZ_FNVA01000002.1"/>
</dbReference>
<dbReference type="Pfam" id="PF01757">
    <property type="entry name" value="Acyl_transf_3"/>
    <property type="match status" value="1"/>
</dbReference>
<dbReference type="EMBL" id="FNVA01000002">
    <property type="protein sequence ID" value="SEG02760.1"/>
    <property type="molecule type" value="Genomic_DNA"/>
</dbReference>
<feature type="transmembrane region" description="Helical" evidence="1">
    <location>
        <begin position="147"/>
        <end position="168"/>
    </location>
</feature>
<feature type="transmembrane region" description="Helical" evidence="1">
    <location>
        <begin position="180"/>
        <end position="199"/>
    </location>
</feature>
<feature type="transmembrane region" description="Helical" evidence="1">
    <location>
        <begin position="342"/>
        <end position="363"/>
    </location>
</feature>
<keyword evidence="4" id="KW-1185">Reference proteome</keyword>
<evidence type="ECO:0000313" key="4">
    <source>
        <dbReference type="Proteomes" id="UP000236728"/>
    </source>
</evidence>
<dbReference type="AlphaFoldDB" id="A0A1H5WU42"/>
<accession>A0A1H5WU42</accession>
<gene>
    <name evidence="3" type="ORF">SAMN05421819_1736</name>
</gene>
<keyword evidence="3" id="KW-0012">Acyltransferase</keyword>
<feature type="transmembrane region" description="Helical" evidence="1">
    <location>
        <begin position="21"/>
        <end position="39"/>
    </location>
</feature>
<sequence>MTTHRPAPRHVGVGPRLHGLDTLRAFAVLAVMLYHLTIFGELPQRLLPVTYHGWMGVDLFFVLSGFLIGQQLLKPYAEGKVPSIRSSVQAFYLRRAYRILPVYLVVVALYFLVPAWREAPTIGPLWKFLTFTMNFGFSFRRRAFSHAWSLCVEEHFYLVLPVLVALLMRKPSARKTACTITFVVLGGLALRYWLIARYSDEIYTKVYYTSYSRLDGLTAGVTLALLKTFRPATWDSLMQRGHTLFFAGIACVAPVIWMFRNLDLGSDEGSAKWGMIVGLPLLSLGLGLITASAMSRNGLIARYRIPGAQTIAALAFALYLTHKEVGHFLMEHVPTITKPHGPASWLLYATTIFATAWLLHIAIERPFLRLRDRHQPHHNTAALEADMRRDPAL</sequence>
<keyword evidence="3" id="KW-0378">Hydrolase</keyword>